<evidence type="ECO:0000256" key="1">
    <source>
        <dbReference type="SAM" id="Phobius"/>
    </source>
</evidence>
<keyword evidence="3" id="KW-1185">Reference proteome</keyword>
<keyword evidence="2" id="KW-0614">Plasmid</keyword>
<accession>A0AB38RMK8</accession>
<gene>
    <name evidence="2" type="ORF">M0639_30730</name>
</gene>
<keyword evidence="1" id="KW-0812">Transmembrane</keyword>
<keyword evidence="1" id="KW-1133">Transmembrane helix</keyword>
<protein>
    <recommendedName>
        <fullName evidence="4">Integral membrane protein</fullName>
    </recommendedName>
</protein>
<proteinExistence type="predicted"/>
<evidence type="ECO:0000313" key="2">
    <source>
        <dbReference type="EMBL" id="UPU46422.1"/>
    </source>
</evidence>
<dbReference type="Proteomes" id="UP000831484">
    <property type="component" value="Plasmid pdjl-6-3"/>
</dbReference>
<feature type="transmembrane region" description="Helical" evidence="1">
    <location>
        <begin position="113"/>
        <end position="136"/>
    </location>
</feature>
<reference evidence="3" key="1">
    <citation type="journal article" date="2022" name="Environ. Microbiol.">
        <title>Functional analysis, diversity, and distribution of carbendazim hydrolases MheI and CbmA, responsible for the initial step in carbendazim degradation.</title>
        <authorList>
            <person name="Zhang M."/>
            <person name="Bai X."/>
            <person name="Li Q."/>
            <person name="Zhang L."/>
            <person name="Zhu Q."/>
            <person name="Gao S."/>
            <person name="Ke Z."/>
            <person name="Jiang M."/>
            <person name="Hu J."/>
            <person name="Qiu J."/>
            <person name="Hong Q."/>
        </authorList>
    </citation>
    <scope>NUCLEOTIDE SEQUENCE [LARGE SCALE GENOMIC DNA]</scope>
    <source>
        <strain evidence="3">djl-6</strain>
    </source>
</reference>
<feature type="transmembrane region" description="Helical" evidence="1">
    <location>
        <begin position="20"/>
        <end position="40"/>
    </location>
</feature>
<keyword evidence="1" id="KW-0472">Membrane</keyword>
<geneLocation type="plasmid" evidence="2 3">
    <name>pdjl-6-3</name>
</geneLocation>
<feature type="transmembrane region" description="Helical" evidence="1">
    <location>
        <begin position="67"/>
        <end position="92"/>
    </location>
</feature>
<dbReference type="AlphaFoldDB" id="A0AB38RMK8"/>
<sequence>MNEQNIPVSPSTRGGRLRRAAAITSGTIALAIMTAAPAAAQDAPKSKNPFEGVTPTLEFLGPAFQNVWVRVLGTIWALAMGGVGVKLIFALYKMRAAKNGGYASEMTDNAAEVKTAATAFGGLTLLTVIIGAIMFVTQG</sequence>
<name>A0AB38RMK8_RHOSG</name>
<evidence type="ECO:0008006" key="4">
    <source>
        <dbReference type="Google" id="ProtNLM"/>
    </source>
</evidence>
<dbReference type="EMBL" id="CP096566">
    <property type="protein sequence ID" value="UPU46422.1"/>
    <property type="molecule type" value="Genomic_DNA"/>
</dbReference>
<evidence type="ECO:0000313" key="3">
    <source>
        <dbReference type="Proteomes" id="UP000831484"/>
    </source>
</evidence>
<dbReference type="RefSeq" id="WP_082893192.1">
    <property type="nucleotide sequence ID" value="NZ_CP096566.1"/>
</dbReference>
<organism evidence="2 3">
    <name type="scientific">Rhodococcus qingshengii JCM 15477</name>
    <dbReference type="NCBI Taxonomy" id="1303681"/>
    <lineage>
        <taxon>Bacteria</taxon>
        <taxon>Bacillati</taxon>
        <taxon>Actinomycetota</taxon>
        <taxon>Actinomycetes</taxon>
        <taxon>Mycobacteriales</taxon>
        <taxon>Nocardiaceae</taxon>
        <taxon>Rhodococcus</taxon>
        <taxon>Rhodococcus erythropolis group</taxon>
    </lineage>
</organism>